<dbReference type="FunCoup" id="A0A6J0BD01">
    <property type="interactions" value="1883"/>
</dbReference>
<comment type="similarity">
    <text evidence="2">Belongs to the TMEM186 family.</text>
</comment>
<dbReference type="GeneID" id="107219173"/>
<keyword evidence="5" id="KW-0999">Mitochondrion inner membrane</keyword>
<evidence type="ECO:0000313" key="11">
    <source>
        <dbReference type="RefSeq" id="XP_015512780.1"/>
    </source>
</evidence>
<evidence type="ECO:0000256" key="1">
    <source>
        <dbReference type="ARBA" id="ARBA00004448"/>
    </source>
</evidence>
<dbReference type="InParanoid" id="A0A6J0BD01"/>
<feature type="transmembrane region" description="Helical" evidence="9">
    <location>
        <begin position="60"/>
        <end position="82"/>
    </location>
</feature>
<evidence type="ECO:0000256" key="6">
    <source>
        <dbReference type="ARBA" id="ARBA00022989"/>
    </source>
</evidence>
<dbReference type="PANTHER" id="PTHR13603">
    <property type="entry name" value="TRANSMEMBRANE PROTEIN 186"/>
    <property type="match status" value="1"/>
</dbReference>
<proteinExistence type="inferred from homology"/>
<dbReference type="PANTHER" id="PTHR13603:SF1">
    <property type="entry name" value="TRANSMEMBRANE PROTEIN 186"/>
    <property type="match status" value="1"/>
</dbReference>
<keyword evidence="10" id="KW-1185">Reference proteome</keyword>
<name>A0A6J0BD01_NEOLC</name>
<feature type="transmembrane region" description="Helical" evidence="9">
    <location>
        <begin position="88"/>
        <end position="108"/>
    </location>
</feature>
<dbReference type="GO" id="GO:0005743">
    <property type="term" value="C:mitochondrial inner membrane"/>
    <property type="evidence" value="ECO:0007669"/>
    <property type="project" value="UniProtKB-SubCell"/>
</dbReference>
<dbReference type="RefSeq" id="XP_015512780.1">
    <property type="nucleotide sequence ID" value="XM_015657294.2"/>
</dbReference>
<comment type="subcellular location">
    <subcellularLocation>
        <location evidence="1">Mitochondrion inner membrane</location>
        <topology evidence="1">Multi-pass membrane protein</topology>
    </subcellularLocation>
</comment>
<keyword evidence="4 9" id="KW-0812">Transmembrane</keyword>
<organism evidence="11">
    <name type="scientific">Neodiprion lecontei</name>
    <name type="common">Redheaded pine sawfly</name>
    <dbReference type="NCBI Taxonomy" id="441921"/>
    <lineage>
        <taxon>Eukaryota</taxon>
        <taxon>Metazoa</taxon>
        <taxon>Ecdysozoa</taxon>
        <taxon>Arthropoda</taxon>
        <taxon>Hexapoda</taxon>
        <taxon>Insecta</taxon>
        <taxon>Pterygota</taxon>
        <taxon>Neoptera</taxon>
        <taxon>Endopterygota</taxon>
        <taxon>Hymenoptera</taxon>
        <taxon>Tenthredinoidea</taxon>
        <taxon>Diprionidae</taxon>
        <taxon>Diprioninae</taxon>
        <taxon>Neodiprion</taxon>
    </lineage>
</organism>
<sequence>MIFILRLGAYNKLRSVTSCIAKISQPVRFQSNTLTRFHDYQLIYKYPLIRLSSIVNRLKLYQTIATATGIPGTVVLAISDIITTETAVVFAVTGIMWCLGFFMIGFLGQNRVGMIYLMDDQKTVKISYANTWGTKVDIEVDINDILPLSEISTNPILPYYSLQRYSTKDTLKFNLKYAIIEDPAKFKLIFGDNALAKKS</sequence>
<reference evidence="11" key="1">
    <citation type="submission" date="2025-08" db="UniProtKB">
        <authorList>
            <consortium name="RefSeq"/>
        </authorList>
    </citation>
    <scope>IDENTIFICATION</scope>
    <source>
        <tissue evidence="11">Thorax and Abdomen</tissue>
    </source>
</reference>
<evidence type="ECO:0000256" key="8">
    <source>
        <dbReference type="ARBA" id="ARBA00023136"/>
    </source>
</evidence>
<dbReference type="InterPro" id="IPR026571">
    <property type="entry name" value="Tmem186"/>
</dbReference>
<dbReference type="AlphaFoldDB" id="A0A6J0BD01"/>
<evidence type="ECO:0000313" key="10">
    <source>
        <dbReference type="Proteomes" id="UP000829291"/>
    </source>
</evidence>
<evidence type="ECO:0000256" key="3">
    <source>
        <dbReference type="ARBA" id="ARBA00014604"/>
    </source>
</evidence>
<keyword evidence="8 9" id="KW-0472">Membrane</keyword>
<accession>A0A6J0BD01</accession>
<evidence type="ECO:0000256" key="4">
    <source>
        <dbReference type="ARBA" id="ARBA00022692"/>
    </source>
</evidence>
<protein>
    <recommendedName>
        <fullName evidence="3">Transmembrane protein 186</fullName>
    </recommendedName>
</protein>
<evidence type="ECO:0000256" key="7">
    <source>
        <dbReference type="ARBA" id="ARBA00023128"/>
    </source>
</evidence>
<dbReference type="OrthoDB" id="6147888at2759"/>
<gene>
    <name evidence="11" type="primary">LOC107219173</name>
</gene>
<keyword evidence="7" id="KW-0496">Mitochondrion</keyword>
<dbReference type="KEGG" id="nlo:107219173"/>
<evidence type="ECO:0000256" key="5">
    <source>
        <dbReference type="ARBA" id="ARBA00022792"/>
    </source>
</evidence>
<keyword evidence="6 9" id="KW-1133">Transmembrane helix</keyword>
<evidence type="ECO:0000256" key="9">
    <source>
        <dbReference type="SAM" id="Phobius"/>
    </source>
</evidence>
<dbReference type="Proteomes" id="UP000829291">
    <property type="component" value="Chromosome 5"/>
</dbReference>
<evidence type="ECO:0000256" key="2">
    <source>
        <dbReference type="ARBA" id="ARBA00007020"/>
    </source>
</evidence>